<dbReference type="AlphaFoldDB" id="A0A1X0I7I1"/>
<evidence type="ECO:0000313" key="6">
    <source>
        <dbReference type="Proteomes" id="UP000192513"/>
    </source>
</evidence>
<dbReference type="InterPro" id="IPR026870">
    <property type="entry name" value="Zinc_ribbon_dom"/>
</dbReference>
<evidence type="ECO:0000313" key="5">
    <source>
        <dbReference type="EMBL" id="ORB36750.1"/>
    </source>
</evidence>
<dbReference type="RefSeq" id="WP_232078474.1">
    <property type="nucleotide sequence ID" value="NZ_AP022619.1"/>
</dbReference>
<dbReference type="Proteomes" id="UP000192513">
    <property type="component" value="Unassembled WGS sequence"/>
</dbReference>
<evidence type="ECO:0000256" key="3">
    <source>
        <dbReference type="SAM" id="SignalP"/>
    </source>
</evidence>
<reference evidence="5 6" key="1">
    <citation type="submission" date="2017-02" db="EMBL/GenBank/DDBJ databases">
        <title>The new phylogeny of genus Mycobacterium.</title>
        <authorList>
            <person name="Tortoli E."/>
            <person name="Trovato A."/>
            <person name="Cirillo D.M."/>
        </authorList>
    </citation>
    <scope>NUCLEOTIDE SEQUENCE [LARGE SCALE GENOMIC DNA]</scope>
    <source>
        <strain evidence="5 6">DSM 45000</strain>
    </source>
</reference>
<feature type="signal peptide" evidence="3">
    <location>
        <begin position="1"/>
        <end position="37"/>
    </location>
</feature>
<comment type="caution">
    <text evidence="5">The sequence shown here is derived from an EMBL/GenBank/DDBJ whole genome shotgun (WGS) entry which is preliminary data.</text>
</comment>
<dbReference type="SUPFAM" id="SSF50494">
    <property type="entry name" value="Trypsin-like serine proteases"/>
    <property type="match status" value="1"/>
</dbReference>
<protein>
    <submittedName>
        <fullName evidence="5">Trypsin</fullName>
    </submittedName>
</protein>
<dbReference type="PANTHER" id="PTHR43019">
    <property type="entry name" value="SERINE ENDOPROTEASE DEGS"/>
    <property type="match status" value="1"/>
</dbReference>
<name>A0A1X0I7I1_9MYCO</name>
<dbReference type="InterPro" id="IPR006311">
    <property type="entry name" value="TAT_signal"/>
</dbReference>
<dbReference type="InterPro" id="IPR001940">
    <property type="entry name" value="Peptidase_S1C"/>
</dbReference>
<gene>
    <name evidence="5" type="ORF">BST39_19870</name>
</gene>
<keyword evidence="2" id="KW-0472">Membrane</keyword>
<dbReference type="Gene3D" id="2.40.10.120">
    <property type="match status" value="1"/>
</dbReference>
<sequence length="473" mass="49675">MTGTAVRERARRTVARTAALSAAALMLWAGAPGLAAADSGRPQAKPEERAAALIRPSIMYLVGEGYGLVRLPSGEVLSQFGRGTSMPFLASWNCTAFVVNPDGWVATAGHCVDPASATELILKRAAAEYRSQFPDAPESSDPATTLEWLQKNARVEGDTPGQAPHVGITLMSGAGTKLADKVVANVVDFRPLGKGDAALLKVAKRNLPSSELDTDADVTIGTPVLAVGFPESTQNVTGPSLDPTYKSGKVSKKSIAGSNPAYEIDAAMTDGMSGGPTIGLNGKVIGLNSFAPAGETQPFNFIAPADGIAAILASKGVKPMLGPADRFYRKGLTDFYAGHYTDAIAEFDQTLAMSPGYPGLDELKTNAVNLRQQYGDVSSLSGRNLVWYIVVSVVSVLGLGAGLTVLWLKAHRRIRPAPDVQPLRLMPSHELGADEPHFCAHCGAEHHPSERFCPNCGKHVEIPAAARGTGLIS</sequence>
<dbReference type="PROSITE" id="PS51318">
    <property type="entry name" value="TAT"/>
    <property type="match status" value="1"/>
</dbReference>
<feature type="transmembrane region" description="Helical" evidence="2">
    <location>
        <begin position="385"/>
        <end position="408"/>
    </location>
</feature>
<dbReference type="GO" id="GO:0004252">
    <property type="term" value="F:serine-type endopeptidase activity"/>
    <property type="evidence" value="ECO:0007669"/>
    <property type="project" value="InterPro"/>
</dbReference>
<feature type="domain" description="Zinc-ribbon" evidence="4">
    <location>
        <begin position="438"/>
        <end position="459"/>
    </location>
</feature>
<dbReference type="InterPro" id="IPR009003">
    <property type="entry name" value="Peptidase_S1_PA"/>
</dbReference>
<dbReference type="STRING" id="590652.BST39_19870"/>
<evidence type="ECO:0000259" key="4">
    <source>
        <dbReference type="Pfam" id="PF13240"/>
    </source>
</evidence>
<evidence type="ECO:0000256" key="2">
    <source>
        <dbReference type="SAM" id="Phobius"/>
    </source>
</evidence>
<organism evidence="5 6">
    <name type="scientific">Mycobacterium paraseoulense</name>
    <dbReference type="NCBI Taxonomy" id="590652"/>
    <lineage>
        <taxon>Bacteria</taxon>
        <taxon>Bacillati</taxon>
        <taxon>Actinomycetota</taxon>
        <taxon>Actinomycetes</taxon>
        <taxon>Mycobacteriales</taxon>
        <taxon>Mycobacteriaceae</taxon>
        <taxon>Mycobacterium</taxon>
    </lineage>
</organism>
<feature type="chain" id="PRO_5012958962" evidence="3">
    <location>
        <begin position="38"/>
        <end position="473"/>
    </location>
</feature>
<dbReference type="GO" id="GO:0006508">
    <property type="term" value="P:proteolysis"/>
    <property type="evidence" value="ECO:0007669"/>
    <property type="project" value="InterPro"/>
</dbReference>
<keyword evidence="2" id="KW-1133">Transmembrane helix</keyword>
<keyword evidence="6" id="KW-1185">Reference proteome</keyword>
<dbReference type="PROSITE" id="PS50005">
    <property type="entry name" value="TPR"/>
    <property type="match status" value="1"/>
</dbReference>
<feature type="repeat" description="TPR" evidence="1">
    <location>
        <begin position="324"/>
        <end position="357"/>
    </location>
</feature>
<dbReference type="Pfam" id="PF13365">
    <property type="entry name" value="Trypsin_2"/>
    <property type="match status" value="1"/>
</dbReference>
<keyword evidence="3" id="KW-0732">Signal</keyword>
<dbReference type="PRINTS" id="PR00834">
    <property type="entry name" value="PROTEASES2C"/>
</dbReference>
<accession>A0A1X0I7I1</accession>
<evidence type="ECO:0000256" key="1">
    <source>
        <dbReference type="PROSITE-ProRule" id="PRU00339"/>
    </source>
</evidence>
<keyword evidence="1" id="KW-0802">TPR repeat</keyword>
<proteinExistence type="predicted"/>
<dbReference type="PANTHER" id="PTHR43019:SF23">
    <property type="entry name" value="PROTEASE DO-LIKE 5, CHLOROPLASTIC"/>
    <property type="match status" value="1"/>
</dbReference>
<keyword evidence="2" id="KW-0812">Transmembrane</keyword>
<dbReference type="EMBL" id="MVIE01000029">
    <property type="protein sequence ID" value="ORB36750.1"/>
    <property type="molecule type" value="Genomic_DNA"/>
</dbReference>
<dbReference type="Pfam" id="PF13240">
    <property type="entry name" value="Zn_Ribbon_1"/>
    <property type="match status" value="1"/>
</dbReference>
<dbReference type="InterPro" id="IPR019734">
    <property type="entry name" value="TPR_rpt"/>
</dbReference>